<protein>
    <submittedName>
        <fullName evidence="11">Colanic biosynthesis UDP-glucose lipid carrier transferase</fullName>
    </submittedName>
</protein>
<evidence type="ECO:0000256" key="8">
    <source>
        <dbReference type="SAM" id="Phobius"/>
    </source>
</evidence>
<dbReference type="AlphaFoldDB" id="A0A1S8D6E7"/>
<keyword evidence="4 8" id="KW-0812">Transmembrane</keyword>
<comment type="similarity">
    <text evidence="2">Belongs to the bacterial sugar transferase family.</text>
</comment>
<dbReference type="Proteomes" id="UP000254919">
    <property type="component" value="Unassembled WGS sequence"/>
</dbReference>
<comment type="subcellular location">
    <subcellularLocation>
        <location evidence="1">Membrane</location>
        <topology evidence="1">Multi-pass membrane protein</topology>
    </subcellularLocation>
</comment>
<dbReference type="GO" id="GO:0000271">
    <property type="term" value="P:polysaccharide biosynthetic process"/>
    <property type="evidence" value="ECO:0007669"/>
    <property type="project" value="UniProtKB-KW"/>
</dbReference>
<dbReference type="PANTHER" id="PTHR30576">
    <property type="entry name" value="COLANIC BIOSYNTHESIS UDP-GLUCOSE LIPID CARRIER TRANSFERASE"/>
    <property type="match status" value="1"/>
</dbReference>
<evidence type="ECO:0000313" key="11">
    <source>
        <dbReference type="EMBL" id="SUE39790.1"/>
    </source>
</evidence>
<dbReference type="InterPro" id="IPR017475">
    <property type="entry name" value="EPS_sugar_tfrase"/>
</dbReference>
<keyword evidence="6 8" id="KW-0472">Membrane</keyword>
<feature type="transmembrane region" description="Helical" evidence="8">
    <location>
        <begin position="295"/>
        <end position="316"/>
    </location>
</feature>
<evidence type="ECO:0000259" key="9">
    <source>
        <dbReference type="Pfam" id="PF02397"/>
    </source>
</evidence>
<evidence type="ECO:0000256" key="7">
    <source>
        <dbReference type="ARBA" id="ARBA00023169"/>
    </source>
</evidence>
<dbReference type="GO" id="GO:0016020">
    <property type="term" value="C:membrane"/>
    <property type="evidence" value="ECO:0007669"/>
    <property type="project" value="UniProtKB-SubCell"/>
</dbReference>
<feature type="domain" description="Bacterial sugar transferase" evidence="9">
    <location>
        <begin position="290"/>
        <end position="475"/>
    </location>
</feature>
<evidence type="ECO:0000313" key="12">
    <source>
        <dbReference type="Proteomes" id="UP000054844"/>
    </source>
</evidence>
<dbReference type="PANTHER" id="PTHR30576:SF0">
    <property type="entry name" value="UNDECAPRENYL-PHOSPHATE N-ACETYLGALACTOSAMINYL 1-PHOSPHATE TRANSFERASE-RELATED"/>
    <property type="match status" value="1"/>
</dbReference>
<evidence type="ECO:0000256" key="2">
    <source>
        <dbReference type="ARBA" id="ARBA00006464"/>
    </source>
</evidence>
<dbReference type="OrthoDB" id="9808602at2"/>
<evidence type="ECO:0000256" key="5">
    <source>
        <dbReference type="ARBA" id="ARBA00022989"/>
    </source>
</evidence>
<dbReference type="NCBIfam" id="TIGR03025">
    <property type="entry name" value="EPS_sugtrans"/>
    <property type="match status" value="1"/>
</dbReference>
<keyword evidence="12" id="KW-1185">Reference proteome</keyword>
<accession>A0A1S8D6E7</accession>
<organism evidence="10 12">
    <name type="scientific">Roseomonas mucosa</name>
    <dbReference type="NCBI Taxonomy" id="207340"/>
    <lineage>
        <taxon>Bacteria</taxon>
        <taxon>Pseudomonadati</taxon>
        <taxon>Pseudomonadota</taxon>
        <taxon>Alphaproteobacteria</taxon>
        <taxon>Acetobacterales</taxon>
        <taxon>Roseomonadaceae</taxon>
        <taxon>Roseomonas</taxon>
    </lineage>
</organism>
<keyword evidence="3 11" id="KW-0808">Transferase</keyword>
<dbReference type="RefSeq" id="WP_075821640.1">
    <property type="nucleotide sequence ID" value="NZ_CP025060.1"/>
</dbReference>
<evidence type="ECO:0000256" key="4">
    <source>
        <dbReference type="ARBA" id="ARBA00022692"/>
    </source>
</evidence>
<dbReference type="GO" id="GO:0016780">
    <property type="term" value="F:phosphotransferase activity, for other substituted phosphate groups"/>
    <property type="evidence" value="ECO:0007669"/>
    <property type="project" value="TreeGrafter"/>
</dbReference>
<evidence type="ECO:0000256" key="1">
    <source>
        <dbReference type="ARBA" id="ARBA00004141"/>
    </source>
</evidence>
<gene>
    <name evidence="11" type="primary">wcaJ_2</name>
    <name evidence="10" type="ORF">APZ41_006955</name>
    <name evidence="11" type="ORF">NCTC13291_01507</name>
</gene>
<evidence type="ECO:0000256" key="3">
    <source>
        <dbReference type="ARBA" id="ARBA00022679"/>
    </source>
</evidence>
<feature type="transmembrane region" description="Helical" evidence="8">
    <location>
        <begin position="104"/>
        <end position="126"/>
    </location>
</feature>
<sequence>MGDPRRIKTNPAIRKMLSQPAAFRPQRRQRPRRGTLRLFMAIGDYAQVLAVGLALCLAFQAAPAPDLNLSPGRVAGIGLLAATLALFVRRGLRRTSAHHVGSTYVSSVRSAAAVMIAFSGIAVGRLLLGSTTGLGGDLLLLMSWAVISTALAAALRLLGTRLIAGPESLTTNIVVLGPSPQAGALARILTERSRGHRQVLAVLQDDMPENMVMLDQLIEQGEVDIIALAGMDAEGIQAICEEFGDRPVHICVGFDAVALERAARGSSHLDDPVLLRLLPGQFDDWRDSVKRGLDIALVMASLPLIAPVLIMAAIAIKLDSPGPVFFRQWRFGLGTQPVQILKFRSMYTDRGDTTGEARTTARDSRVTRVGRILRRTSIDELPQLLNVLRGDMSLVGPRPHATHMKVEGNYYFEAVEHYRLRHRVKPGLTGWAQVNGSRGEVDTLDKAYRRVDLDLWYINNWSITLDLKIIFKTVFGGFATLKAD</sequence>
<proteinExistence type="inferred from homology"/>
<name>A0A1S8D6E7_9PROT</name>
<dbReference type="GeneID" id="99632555"/>
<feature type="transmembrane region" description="Helical" evidence="8">
    <location>
        <begin position="38"/>
        <end position="62"/>
    </location>
</feature>
<dbReference type="STRING" id="207340.APZ41_006955"/>
<keyword evidence="5 8" id="KW-1133">Transmembrane helix</keyword>
<evidence type="ECO:0000313" key="13">
    <source>
        <dbReference type="Proteomes" id="UP000254919"/>
    </source>
</evidence>
<reference evidence="10 12" key="1">
    <citation type="submission" date="2016-12" db="EMBL/GenBank/DDBJ databases">
        <title>Draft genome sequence of Roseomonas mucosa strain AU37, isolated from a peripheral intravenous catheter.</title>
        <authorList>
            <person name="Choudhury M.A."/>
            <person name="Sidjabat H.E."/>
            <person name="Wailan A.M."/>
            <person name="Zhang L."/>
            <person name="Marsh N.M."/>
            <person name="Rickard C.M."/>
            <person name="Davies M."/>
            <person name="Mcmillan D.J."/>
        </authorList>
    </citation>
    <scope>NUCLEOTIDE SEQUENCE [LARGE SCALE GENOMIC DNA]</scope>
    <source>
        <strain evidence="10 12">SAVE376</strain>
    </source>
</reference>
<evidence type="ECO:0000256" key="6">
    <source>
        <dbReference type="ARBA" id="ARBA00023136"/>
    </source>
</evidence>
<feature type="transmembrane region" description="Helical" evidence="8">
    <location>
        <begin position="138"/>
        <end position="158"/>
    </location>
</feature>
<feature type="transmembrane region" description="Helical" evidence="8">
    <location>
        <begin position="74"/>
        <end position="92"/>
    </location>
</feature>
<dbReference type="EMBL" id="LLWF02000015">
    <property type="protein sequence ID" value="ONH83923.1"/>
    <property type="molecule type" value="Genomic_DNA"/>
</dbReference>
<dbReference type="EMBL" id="UGVN01000001">
    <property type="protein sequence ID" value="SUE39790.1"/>
    <property type="molecule type" value="Genomic_DNA"/>
</dbReference>
<dbReference type="InterPro" id="IPR003362">
    <property type="entry name" value="Bact_transf"/>
</dbReference>
<evidence type="ECO:0000313" key="10">
    <source>
        <dbReference type="EMBL" id="ONH83923.1"/>
    </source>
</evidence>
<keyword evidence="7" id="KW-0270">Exopolysaccharide synthesis</keyword>
<dbReference type="Pfam" id="PF02397">
    <property type="entry name" value="Bac_transf"/>
    <property type="match status" value="1"/>
</dbReference>
<dbReference type="Proteomes" id="UP000054844">
    <property type="component" value="Unassembled WGS sequence"/>
</dbReference>
<reference evidence="11 13" key="2">
    <citation type="submission" date="2018-06" db="EMBL/GenBank/DDBJ databases">
        <authorList>
            <consortium name="Pathogen Informatics"/>
            <person name="Doyle S."/>
        </authorList>
    </citation>
    <scope>NUCLEOTIDE SEQUENCE [LARGE SCALE GENOMIC DNA]</scope>
    <source>
        <strain evidence="11 13">NCTC13291</strain>
    </source>
</reference>